<dbReference type="AlphaFoldDB" id="A0A7Y0AY99"/>
<dbReference type="PANTHER" id="PTHR43328:SF1">
    <property type="entry name" value="N-ACETYLTRANSFERASE DOMAIN-CONTAINING PROTEIN"/>
    <property type="match status" value="1"/>
</dbReference>
<proteinExistence type="predicted"/>
<evidence type="ECO:0000313" key="2">
    <source>
        <dbReference type="EMBL" id="NML75636.1"/>
    </source>
</evidence>
<keyword evidence="2" id="KW-0808">Transferase</keyword>
<dbReference type="EMBL" id="JABBGK010000003">
    <property type="protein sequence ID" value="NML75636.1"/>
    <property type="molecule type" value="Genomic_DNA"/>
</dbReference>
<organism evidence="2 3">
    <name type="scientific">Rhizobium terricola</name>
    <dbReference type="NCBI Taxonomy" id="2728849"/>
    <lineage>
        <taxon>Bacteria</taxon>
        <taxon>Pseudomonadati</taxon>
        <taxon>Pseudomonadota</taxon>
        <taxon>Alphaproteobacteria</taxon>
        <taxon>Hyphomicrobiales</taxon>
        <taxon>Rhizobiaceae</taxon>
        <taxon>Rhizobium/Agrobacterium group</taxon>
        <taxon>Rhizobium</taxon>
    </lineage>
</organism>
<dbReference type="InterPro" id="IPR016181">
    <property type="entry name" value="Acyl_CoA_acyltransferase"/>
</dbReference>
<reference evidence="2 3" key="1">
    <citation type="submission" date="2020-04" db="EMBL/GenBank/DDBJ databases">
        <title>Rhizobium sp. S-51 isolated from soil.</title>
        <authorList>
            <person name="Dahal R.H."/>
        </authorList>
    </citation>
    <scope>NUCLEOTIDE SEQUENCE [LARGE SCALE GENOMIC DNA]</scope>
    <source>
        <strain evidence="2 3">S-51</strain>
    </source>
</reference>
<dbReference type="PANTHER" id="PTHR43328">
    <property type="entry name" value="ACETYLTRANSFERASE-RELATED"/>
    <property type="match status" value="1"/>
</dbReference>
<dbReference type="Pfam" id="PF13302">
    <property type="entry name" value="Acetyltransf_3"/>
    <property type="match status" value="1"/>
</dbReference>
<accession>A0A7Y0AY99</accession>
<dbReference type="Gene3D" id="3.40.630.30">
    <property type="match status" value="1"/>
</dbReference>
<sequence length="207" mass="23114">MVSPRPQDLDVAEELGGNAVNAPLRKTTLPMPGPCPVIETSRLTLRPHRMSDADAIAASLSDFQISRMLARVPVPYDREDANDWLSRATSGLTPDWAFAVTAGDDVHLGVISIELRHGQWHLGYWLNRFYWGKGLMSEAASAAIERFFRRMPETVLHSGVFADNAASLRLQEKLGFAIRRCSEIYCISRSALVPHIETQITAETFHR</sequence>
<name>A0A7Y0AY99_9HYPH</name>
<keyword evidence="3" id="KW-1185">Reference proteome</keyword>
<evidence type="ECO:0000259" key="1">
    <source>
        <dbReference type="PROSITE" id="PS51186"/>
    </source>
</evidence>
<comment type="caution">
    <text evidence="2">The sequence shown here is derived from an EMBL/GenBank/DDBJ whole genome shotgun (WGS) entry which is preliminary data.</text>
</comment>
<dbReference type="Proteomes" id="UP000541470">
    <property type="component" value="Unassembled WGS sequence"/>
</dbReference>
<feature type="domain" description="N-acetyltransferase" evidence="1">
    <location>
        <begin position="43"/>
        <end position="203"/>
    </location>
</feature>
<gene>
    <name evidence="2" type="ORF">HHL25_16005</name>
</gene>
<dbReference type="GO" id="GO:0016747">
    <property type="term" value="F:acyltransferase activity, transferring groups other than amino-acyl groups"/>
    <property type="evidence" value="ECO:0007669"/>
    <property type="project" value="InterPro"/>
</dbReference>
<dbReference type="PROSITE" id="PS51186">
    <property type="entry name" value="GNAT"/>
    <property type="match status" value="1"/>
</dbReference>
<evidence type="ECO:0000313" key="3">
    <source>
        <dbReference type="Proteomes" id="UP000541470"/>
    </source>
</evidence>
<protein>
    <submittedName>
        <fullName evidence="2">GNAT family N-acetyltransferase</fullName>
    </submittedName>
</protein>
<dbReference type="InterPro" id="IPR000182">
    <property type="entry name" value="GNAT_dom"/>
</dbReference>
<dbReference type="SUPFAM" id="SSF55729">
    <property type="entry name" value="Acyl-CoA N-acyltransferases (Nat)"/>
    <property type="match status" value="1"/>
</dbReference>